<protein>
    <submittedName>
        <fullName evidence="1">Uncharacterized protein</fullName>
    </submittedName>
</protein>
<accession>A0A975Q6G9</accession>
<organism evidence="1 2">
    <name type="scientific">Bacteroides eggerthii</name>
    <dbReference type="NCBI Taxonomy" id="28111"/>
    <lineage>
        <taxon>Bacteria</taxon>
        <taxon>Pseudomonadati</taxon>
        <taxon>Bacteroidota</taxon>
        <taxon>Bacteroidia</taxon>
        <taxon>Bacteroidales</taxon>
        <taxon>Bacteroidaceae</taxon>
        <taxon>Bacteroides</taxon>
    </lineage>
</organism>
<evidence type="ECO:0000313" key="1">
    <source>
        <dbReference type="EMBL" id="QUT45460.1"/>
    </source>
</evidence>
<proteinExistence type="predicted"/>
<dbReference type="EMBL" id="CP072227">
    <property type="protein sequence ID" value="QUT45460.1"/>
    <property type="molecule type" value="Genomic_DNA"/>
</dbReference>
<evidence type="ECO:0000313" key="2">
    <source>
        <dbReference type="Proteomes" id="UP000679226"/>
    </source>
</evidence>
<dbReference type="RefSeq" id="WP_118364154.1">
    <property type="nucleotide sequence ID" value="NZ_CP072227.1"/>
</dbReference>
<name>A0A975Q6G9_9BACE</name>
<reference evidence="1" key="1">
    <citation type="journal article" date="2021" name="PLoS Genet.">
        <title>Mobile Type VI secretion system loci of the gut Bacteroidales display extensive intra-ecosystem transfer, multi-species spread and geographical clustering.</title>
        <authorList>
            <person name="Garcia-Bayona L."/>
            <person name="Coyne M.J."/>
            <person name="Comstock L.E."/>
        </authorList>
    </citation>
    <scope>NUCLEOTIDE SEQUENCE</scope>
    <source>
        <strain evidence="1">CL11T00C20</strain>
    </source>
</reference>
<sequence>MADKKENAMGDGIPARLRGLDTNGNSISPTLTKVMDAMGFKRYVYELIDGQELSLETTDNGLYIVYISYYSYIALYIIGPYGHNSITTPDSNFFGSFVANTDLKILFGRKANEGVLYIKNNSGQKVIANIKKITI</sequence>
<dbReference type="KEGG" id="beg:INE88_02281"/>
<dbReference type="AlphaFoldDB" id="A0A975Q6G9"/>
<dbReference type="Proteomes" id="UP000679226">
    <property type="component" value="Chromosome"/>
</dbReference>
<gene>
    <name evidence="1" type="ORF">INE88_02281</name>
</gene>